<keyword evidence="5 6" id="KW-0408">Iron</keyword>
<evidence type="ECO:0000313" key="10">
    <source>
        <dbReference type="EMBL" id="QKM65183.1"/>
    </source>
</evidence>
<evidence type="ECO:0000256" key="3">
    <source>
        <dbReference type="ARBA" id="ARBA00022723"/>
    </source>
</evidence>
<reference evidence="10 11" key="1">
    <citation type="submission" date="2018-04" db="EMBL/GenBank/DDBJ databases">
        <title>Polynucleobacter sp. UH21B genome.</title>
        <authorList>
            <person name="Hahn M.W."/>
        </authorList>
    </citation>
    <scope>NUCLEOTIDE SEQUENCE [LARGE SCALE GENOMIC DNA]</scope>
    <source>
        <strain evidence="10 11">MWH-UH21B</strain>
    </source>
</reference>
<evidence type="ECO:0000256" key="4">
    <source>
        <dbReference type="ARBA" id="ARBA00022982"/>
    </source>
</evidence>
<dbReference type="GO" id="GO:0005506">
    <property type="term" value="F:iron ion binding"/>
    <property type="evidence" value="ECO:0007669"/>
    <property type="project" value="InterPro"/>
</dbReference>
<gene>
    <name evidence="10" type="ORF">DCO17_08015</name>
</gene>
<keyword evidence="1" id="KW-0813">Transport</keyword>
<sequence>MTQAKQIFSAAVIGFAALAFSSVASAAPDAEAAKALAKQNNCFKCHAIDKDKDGPSYHSVAEKYKGKPNAEAKLVNHLTSGEKAKFPDGHEEEHKVVKTSPPKDMDQVKNLVQWILAQ</sequence>
<feature type="signal peptide" evidence="8">
    <location>
        <begin position="1"/>
        <end position="26"/>
    </location>
</feature>
<evidence type="ECO:0000256" key="6">
    <source>
        <dbReference type="PIRSR" id="PIRSR602324-1"/>
    </source>
</evidence>
<protein>
    <submittedName>
        <fullName evidence="10">Class I cytochrome c</fullName>
    </submittedName>
</protein>
<dbReference type="InterPro" id="IPR009056">
    <property type="entry name" value="Cyt_c-like_dom"/>
</dbReference>
<evidence type="ECO:0000259" key="9">
    <source>
        <dbReference type="PROSITE" id="PS51007"/>
    </source>
</evidence>
<evidence type="ECO:0000256" key="7">
    <source>
        <dbReference type="SAM" id="MobiDB-lite"/>
    </source>
</evidence>
<dbReference type="PRINTS" id="PR00606">
    <property type="entry name" value="CYTCHROMECID"/>
</dbReference>
<dbReference type="InterPro" id="IPR002324">
    <property type="entry name" value="Cyt_c_ID"/>
</dbReference>
<organism evidence="10 11">
    <name type="scientific">Polynucleobacter tropicus</name>
    <dbReference type="NCBI Taxonomy" id="1743174"/>
    <lineage>
        <taxon>Bacteria</taxon>
        <taxon>Pseudomonadati</taxon>
        <taxon>Pseudomonadota</taxon>
        <taxon>Betaproteobacteria</taxon>
        <taxon>Burkholderiales</taxon>
        <taxon>Burkholderiaceae</taxon>
        <taxon>Polynucleobacter</taxon>
    </lineage>
</organism>
<dbReference type="GO" id="GO:0009055">
    <property type="term" value="F:electron transfer activity"/>
    <property type="evidence" value="ECO:0007669"/>
    <property type="project" value="InterPro"/>
</dbReference>
<dbReference type="AlphaFoldDB" id="A0A6M9Q7G7"/>
<feature type="region of interest" description="Disordered" evidence="7">
    <location>
        <begin position="82"/>
        <end position="103"/>
    </location>
</feature>
<dbReference type="PROSITE" id="PS51007">
    <property type="entry name" value="CYTC"/>
    <property type="match status" value="1"/>
</dbReference>
<evidence type="ECO:0000256" key="1">
    <source>
        <dbReference type="ARBA" id="ARBA00022448"/>
    </source>
</evidence>
<feature type="binding site" description="covalent" evidence="6">
    <location>
        <position position="42"/>
    </location>
    <ligand>
        <name>heme c</name>
        <dbReference type="ChEBI" id="CHEBI:61717"/>
    </ligand>
</feature>
<dbReference type="Proteomes" id="UP000503312">
    <property type="component" value="Chromosome"/>
</dbReference>
<dbReference type="GO" id="GO:0020037">
    <property type="term" value="F:heme binding"/>
    <property type="evidence" value="ECO:0007669"/>
    <property type="project" value="InterPro"/>
</dbReference>
<keyword evidence="3 6" id="KW-0479">Metal-binding</keyword>
<evidence type="ECO:0000313" key="11">
    <source>
        <dbReference type="Proteomes" id="UP000503312"/>
    </source>
</evidence>
<dbReference type="Gene3D" id="1.10.760.10">
    <property type="entry name" value="Cytochrome c-like domain"/>
    <property type="match status" value="1"/>
</dbReference>
<dbReference type="KEGG" id="ptrp:DCO17_08015"/>
<dbReference type="SUPFAM" id="SSF46626">
    <property type="entry name" value="Cytochrome c"/>
    <property type="match status" value="1"/>
</dbReference>
<evidence type="ECO:0000256" key="8">
    <source>
        <dbReference type="SAM" id="SignalP"/>
    </source>
</evidence>
<feature type="binding site" description="covalent" evidence="6">
    <location>
        <position position="46"/>
    </location>
    <ligand>
        <name>heme c</name>
        <dbReference type="ChEBI" id="CHEBI:61717"/>
    </ligand>
</feature>
<feature type="chain" id="PRO_5026723174" evidence="8">
    <location>
        <begin position="27"/>
        <end position="118"/>
    </location>
</feature>
<keyword evidence="4" id="KW-0249">Electron transport</keyword>
<comment type="PTM">
    <text evidence="6">Binds 1 heme c group covalently per subunit.</text>
</comment>
<dbReference type="EMBL" id="CP028942">
    <property type="protein sequence ID" value="QKM65183.1"/>
    <property type="molecule type" value="Genomic_DNA"/>
</dbReference>
<keyword evidence="11" id="KW-1185">Reference proteome</keyword>
<feature type="domain" description="Cytochrome c" evidence="9">
    <location>
        <begin position="28"/>
        <end position="118"/>
    </location>
</feature>
<accession>A0A6M9Q7G7</accession>
<evidence type="ECO:0000256" key="5">
    <source>
        <dbReference type="ARBA" id="ARBA00023004"/>
    </source>
</evidence>
<keyword evidence="8" id="KW-0732">Signal</keyword>
<dbReference type="InterPro" id="IPR036909">
    <property type="entry name" value="Cyt_c-like_dom_sf"/>
</dbReference>
<keyword evidence="2 6" id="KW-0349">Heme</keyword>
<dbReference type="Pfam" id="PF00034">
    <property type="entry name" value="Cytochrom_C"/>
    <property type="match status" value="1"/>
</dbReference>
<proteinExistence type="predicted"/>
<evidence type="ECO:0000256" key="2">
    <source>
        <dbReference type="ARBA" id="ARBA00022617"/>
    </source>
</evidence>
<name>A0A6M9Q7G7_9BURK</name>
<dbReference type="RefSeq" id="WP_173956222.1">
    <property type="nucleotide sequence ID" value="NZ_CP028942.1"/>
</dbReference>